<sequence>MGQAVVDDNYRESEMATRRYSRLPGRPGQPTNLTRAGTWEDSAARRAPRPVSGRCEATPRAPWAQFPAQHQKCQPTTLPHQPLLTLPPPPAPPRAPDPKPSRGAPPDHTKATRTRAPPPPLAATASSRGRCSSSAPSRPPHSARTSTGLGASSMAKRSTGSTSMATATATTTTTVAKTPNPRCETSAGAGAATPPPKHETRPRTLRAPSGGRTTRTGARRGRKSQAWIVGCARDPLSAAGRGTGTRNTTTSPWRIGTDRRQLVGTGRPKRSGGSGCTIRRRRGGGTTMTRPCRDRWLCTGGARGRGRGRDPSLGLGLGRGGRRLMAMGGGGRGSRVGIIDDISSEAAGKSCRV</sequence>
<feature type="compositionally biased region" description="Pro residues" evidence="1">
    <location>
        <begin position="85"/>
        <end position="95"/>
    </location>
</feature>
<feature type="compositionally biased region" description="Low complexity" evidence="1">
    <location>
        <begin position="122"/>
        <end position="147"/>
    </location>
</feature>
<reference evidence="2" key="1">
    <citation type="submission" date="2023-06" db="EMBL/GenBank/DDBJ databases">
        <title>Genome-scale phylogeny and comparative genomics of the fungal order Sordariales.</title>
        <authorList>
            <consortium name="Lawrence Berkeley National Laboratory"/>
            <person name="Hensen N."/>
            <person name="Bonometti L."/>
            <person name="Westerberg I."/>
            <person name="Brannstrom I.O."/>
            <person name="Guillou S."/>
            <person name="Cros-Aarteil S."/>
            <person name="Calhoun S."/>
            <person name="Haridas S."/>
            <person name="Kuo A."/>
            <person name="Mondo S."/>
            <person name="Pangilinan J."/>
            <person name="Riley R."/>
            <person name="Labutti K."/>
            <person name="Andreopoulos B."/>
            <person name="Lipzen A."/>
            <person name="Chen C."/>
            <person name="Yanf M."/>
            <person name="Daum C."/>
            <person name="Ng V."/>
            <person name="Clum A."/>
            <person name="Steindorff A."/>
            <person name="Ohm R."/>
            <person name="Martin F."/>
            <person name="Silar P."/>
            <person name="Natvig D."/>
            <person name="Lalanne C."/>
            <person name="Gautier V."/>
            <person name="Ament-Velasquez S.L."/>
            <person name="Kruys A."/>
            <person name="Hutchinson M.I."/>
            <person name="Powell A.J."/>
            <person name="Barry K."/>
            <person name="Miller A.N."/>
            <person name="Grigoriev I.V."/>
            <person name="Debuchy R."/>
            <person name="Gladieux P."/>
            <person name="Thoren M.H."/>
            <person name="Johannesson H."/>
        </authorList>
    </citation>
    <scope>NUCLEOTIDE SEQUENCE</scope>
    <source>
        <strain evidence="2">SMH4607-1</strain>
    </source>
</reference>
<keyword evidence="3" id="KW-1185">Reference proteome</keyword>
<accession>A0AA39ZVV2</accession>
<feature type="compositionally biased region" description="Basic and acidic residues" evidence="1">
    <location>
        <begin position="8"/>
        <end position="17"/>
    </location>
</feature>
<dbReference type="AlphaFoldDB" id="A0AA39ZVV2"/>
<feature type="compositionally biased region" description="Low complexity" evidence="1">
    <location>
        <begin position="158"/>
        <end position="178"/>
    </location>
</feature>
<name>A0AA39ZVV2_9PEZI</name>
<evidence type="ECO:0000313" key="3">
    <source>
        <dbReference type="Proteomes" id="UP001172102"/>
    </source>
</evidence>
<feature type="compositionally biased region" description="Basic and acidic residues" evidence="1">
    <location>
        <begin position="96"/>
        <end position="110"/>
    </location>
</feature>
<evidence type="ECO:0000313" key="2">
    <source>
        <dbReference type="EMBL" id="KAK0704608.1"/>
    </source>
</evidence>
<proteinExistence type="predicted"/>
<dbReference type="Proteomes" id="UP001172102">
    <property type="component" value="Unassembled WGS sequence"/>
</dbReference>
<feature type="region of interest" description="Disordered" evidence="1">
    <location>
        <begin position="263"/>
        <end position="290"/>
    </location>
</feature>
<comment type="caution">
    <text evidence="2">The sequence shown here is derived from an EMBL/GenBank/DDBJ whole genome shotgun (WGS) entry which is preliminary data.</text>
</comment>
<feature type="region of interest" description="Disordered" evidence="1">
    <location>
        <begin position="1"/>
        <end position="225"/>
    </location>
</feature>
<gene>
    <name evidence="2" type="ORF">B0H67DRAFT_353485</name>
</gene>
<dbReference type="EMBL" id="JAUKUA010000007">
    <property type="protein sequence ID" value="KAK0704608.1"/>
    <property type="molecule type" value="Genomic_DNA"/>
</dbReference>
<evidence type="ECO:0000256" key="1">
    <source>
        <dbReference type="SAM" id="MobiDB-lite"/>
    </source>
</evidence>
<protein>
    <submittedName>
        <fullName evidence="2">Uncharacterized protein</fullName>
    </submittedName>
</protein>
<feature type="compositionally biased region" description="Low complexity" evidence="1">
    <location>
        <begin position="75"/>
        <end position="84"/>
    </location>
</feature>
<organism evidence="2 3">
    <name type="scientific">Lasiosphaeris hirsuta</name>
    <dbReference type="NCBI Taxonomy" id="260670"/>
    <lineage>
        <taxon>Eukaryota</taxon>
        <taxon>Fungi</taxon>
        <taxon>Dikarya</taxon>
        <taxon>Ascomycota</taxon>
        <taxon>Pezizomycotina</taxon>
        <taxon>Sordariomycetes</taxon>
        <taxon>Sordariomycetidae</taxon>
        <taxon>Sordariales</taxon>
        <taxon>Lasiosphaeriaceae</taxon>
        <taxon>Lasiosphaeris</taxon>
    </lineage>
</organism>